<name>A0A1S5Y2T8_9VIRU</name>
<evidence type="ECO:0000313" key="1">
    <source>
        <dbReference type="EMBL" id="AQQ75437.1"/>
    </source>
</evidence>
<accession>A0A1S5Y2T8</accession>
<sequence>MYSKDNIKVVLEILDMYNHFLDKAEKYPYLPGDLKMVINRGEEDVSWSILKNPYIDALDPQRMFFEEVYELFNETIWVRDHRLSIKTILEDIYGLSVNQEDEDIALGTWVNIGKLESIKELYPTLYQIIKNRWDAIMQVSSEHGIAITNVLDEESKYVWLEIEIDSYQMSLKEKIKEVFDSIEILREIYKRFFNCKDEDQEYDATSKEPLINQLRTYLYSIYELVTDIKDKVVYEHIGLFEWPGFNGEGFTLWLKTPNVKLIDINVERKIGREISQNYKMSIRINADKDIITRLPSEIPIKSTEENWAYYQETTQQLKEIINEIKNLIKIITEL</sequence>
<protein>
    <submittedName>
        <fullName evidence="1">Uncharacterized protein</fullName>
    </submittedName>
</protein>
<gene>
    <name evidence="1" type="ORF">JdFRA1000001_04</name>
</gene>
<reference evidence="1" key="1">
    <citation type="journal article" date="2017" name="MBio">
        <title>Viruses in the Oceanic Basement.</title>
        <authorList>
            <person name="Nigro O.D."/>
            <person name="Jungbluth S.P."/>
            <person name="Steward G.F."/>
            <person name="Rappe M.S."/>
        </authorList>
    </citation>
    <scope>NUCLEOTIDE SEQUENCE</scope>
    <source>
        <strain evidence="1">JdFRA1000001</strain>
    </source>
</reference>
<organism evidence="1">
    <name type="scientific">uncultured archaeal virus</name>
    <dbReference type="NCBI Taxonomy" id="1960247"/>
    <lineage>
        <taxon>Viruses</taxon>
        <taxon>environmental samples</taxon>
    </lineage>
</organism>
<proteinExistence type="predicted"/>
<dbReference type="EMBL" id="KY229234">
    <property type="protein sequence ID" value="AQQ75437.1"/>
    <property type="molecule type" value="Genomic_DNA"/>
</dbReference>